<comment type="caution">
    <text evidence="6">The sequence shown here is derived from an EMBL/GenBank/DDBJ whole genome shotgun (WGS) entry which is preliminary data.</text>
</comment>
<accession>A0A9X1Z8Q9</accession>
<keyword evidence="7" id="KW-1185">Reference proteome</keyword>
<protein>
    <submittedName>
        <fullName evidence="6">TetR/AcrR family transcriptional regulator</fullName>
    </submittedName>
</protein>
<reference evidence="6" key="1">
    <citation type="submission" date="2022-01" db="EMBL/GenBank/DDBJ databases">
        <title>Whole genome-based taxonomy of the Shewanellaceae.</title>
        <authorList>
            <person name="Martin-Rodriguez A.J."/>
        </authorList>
    </citation>
    <scope>NUCLEOTIDE SEQUENCE</scope>
    <source>
        <strain evidence="6">DSM 23803</strain>
    </source>
</reference>
<dbReference type="AlphaFoldDB" id="A0A9X1Z8Q9"/>
<dbReference type="SUPFAM" id="SSF48498">
    <property type="entry name" value="Tetracyclin repressor-like, C-terminal domain"/>
    <property type="match status" value="1"/>
</dbReference>
<evidence type="ECO:0000313" key="7">
    <source>
        <dbReference type="Proteomes" id="UP001139408"/>
    </source>
</evidence>
<dbReference type="SUPFAM" id="SSF46689">
    <property type="entry name" value="Homeodomain-like"/>
    <property type="match status" value="1"/>
</dbReference>
<dbReference type="EMBL" id="JAKILJ010000110">
    <property type="protein sequence ID" value="MCL1107868.1"/>
    <property type="molecule type" value="Genomic_DNA"/>
</dbReference>
<evidence type="ECO:0000256" key="1">
    <source>
        <dbReference type="ARBA" id="ARBA00023015"/>
    </source>
</evidence>
<name>A0A9X1Z8Q9_9GAMM</name>
<organism evidence="6 7">
    <name type="scientific">Shewanella algicola</name>
    <dbReference type="NCBI Taxonomy" id="640633"/>
    <lineage>
        <taxon>Bacteria</taxon>
        <taxon>Pseudomonadati</taxon>
        <taxon>Pseudomonadota</taxon>
        <taxon>Gammaproteobacteria</taxon>
        <taxon>Alteromonadales</taxon>
        <taxon>Shewanellaceae</taxon>
        <taxon>Shewanella</taxon>
    </lineage>
</organism>
<gene>
    <name evidence="6" type="ORF">L2749_21990</name>
</gene>
<dbReference type="PRINTS" id="PR00455">
    <property type="entry name" value="HTHTETR"/>
</dbReference>
<keyword evidence="3" id="KW-0804">Transcription</keyword>
<dbReference type="InterPro" id="IPR036271">
    <property type="entry name" value="Tet_transcr_reg_TetR-rel_C_sf"/>
</dbReference>
<evidence type="ECO:0000313" key="6">
    <source>
        <dbReference type="EMBL" id="MCL1107868.1"/>
    </source>
</evidence>
<dbReference type="InterPro" id="IPR001647">
    <property type="entry name" value="HTH_TetR"/>
</dbReference>
<dbReference type="Pfam" id="PF00440">
    <property type="entry name" value="TetR_N"/>
    <property type="match status" value="1"/>
</dbReference>
<keyword evidence="2 4" id="KW-0238">DNA-binding</keyword>
<dbReference type="PANTHER" id="PTHR47506">
    <property type="entry name" value="TRANSCRIPTIONAL REGULATORY PROTEIN"/>
    <property type="match status" value="1"/>
</dbReference>
<evidence type="ECO:0000259" key="5">
    <source>
        <dbReference type="PROSITE" id="PS50977"/>
    </source>
</evidence>
<dbReference type="Proteomes" id="UP001139408">
    <property type="component" value="Unassembled WGS sequence"/>
</dbReference>
<dbReference type="InterPro" id="IPR009057">
    <property type="entry name" value="Homeodomain-like_sf"/>
</dbReference>
<keyword evidence="1" id="KW-0805">Transcription regulation</keyword>
<dbReference type="GO" id="GO:0003677">
    <property type="term" value="F:DNA binding"/>
    <property type="evidence" value="ECO:0007669"/>
    <property type="project" value="UniProtKB-UniRule"/>
</dbReference>
<dbReference type="PANTHER" id="PTHR47506:SF1">
    <property type="entry name" value="HTH-TYPE TRANSCRIPTIONAL REGULATOR YJDC"/>
    <property type="match status" value="1"/>
</dbReference>
<dbReference type="Gene3D" id="1.10.357.10">
    <property type="entry name" value="Tetracycline Repressor, domain 2"/>
    <property type="match status" value="1"/>
</dbReference>
<sequence length="195" mass="21712">MKNTKEKILLAASKLFLKGGISALSVRAIARESNLSTIGIYSHFNGKQGILDALYIEGFTRFQHAVDVPINSENPKESIMLATQGYIKTAVKYRGHYLLIFGESVADYCPSDEAKQSSVQAFLQTTKIIETILPKGASFEQKRNTTLQVWSIVHGYMGLMHHAIAEEIDNAHWEGLILDTVSLHIDALLKLNQHD</sequence>
<feature type="domain" description="HTH tetR-type" evidence="5">
    <location>
        <begin position="2"/>
        <end position="62"/>
    </location>
</feature>
<dbReference type="PROSITE" id="PS50977">
    <property type="entry name" value="HTH_TETR_2"/>
    <property type="match status" value="1"/>
</dbReference>
<dbReference type="RefSeq" id="WP_188927270.1">
    <property type="nucleotide sequence ID" value="NZ_BMQI01000110.1"/>
</dbReference>
<feature type="DNA-binding region" description="H-T-H motif" evidence="4">
    <location>
        <begin position="25"/>
        <end position="44"/>
    </location>
</feature>
<proteinExistence type="predicted"/>
<evidence type="ECO:0000256" key="2">
    <source>
        <dbReference type="ARBA" id="ARBA00023125"/>
    </source>
</evidence>
<evidence type="ECO:0000256" key="4">
    <source>
        <dbReference type="PROSITE-ProRule" id="PRU00335"/>
    </source>
</evidence>
<evidence type="ECO:0000256" key="3">
    <source>
        <dbReference type="ARBA" id="ARBA00023163"/>
    </source>
</evidence>